<dbReference type="EMBL" id="NHYD01003432">
    <property type="protein sequence ID" value="PPQ77901.1"/>
    <property type="molecule type" value="Genomic_DNA"/>
</dbReference>
<dbReference type="Proteomes" id="UP000283269">
    <property type="component" value="Unassembled WGS sequence"/>
</dbReference>
<reference evidence="2 3" key="1">
    <citation type="journal article" date="2018" name="Evol. Lett.">
        <title>Horizontal gene cluster transfer increased hallucinogenic mushroom diversity.</title>
        <authorList>
            <person name="Reynolds H.T."/>
            <person name="Vijayakumar V."/>
            <person name="Gluck-Thaler E."/>
            <person name="Korotkin H.B."/>
            <person name="Matheny P.B."/>
            <person name="Slot J.C."/>
        </authorList>
    </citation>
    <scope>NUCLEOTIDE SEQUENCE [LARGE SCALE GENOMIC DNA]</scope>
    <source>
        <strain evidence="2 3">2631</strain>
    </source>
</reference>
<feature type="region of interest" description="Disordered" evidence="1">
    <location>
        <begin position="39"/>
        <end position="67"/>
    </location>
</feature>
<keyword evidence="3" id="KW-1185">Reference proteome</keyword>
<evidence type="ECO:0000313" key="3">
    <source>
        <dbReference type="Proteomes" id="UP000283269"/>
    </source>
</evidence>
<comment type="caution">
    <text evidence="2">The sequence shown here is derived from an EMBL/GenBank/DDBJ whole genome shotgun (WGS) entry which is preliminary data.</text>
</comment>
<evidence type="ECO:0000313" key="2">
    <source>
        <dbReference type="EMBL" id="PPQ77901.1"/>
    </source>
</evidence>
<proteinExistence type="predicted"/>
<dbReference type="InParanoid" id="A0A409WHE4"/>
<feature type="compositionally biased region" description="Basic and acidic residues" evidence="1">
    <location>
        <begin position="44"/>
        <end position="56"/>
    </location>
</feature>
<name>A0A409WHE4_PSICY</name>
<organism evidence="2 3">
    <name type="scientific">Psilocybe cyanescens</name>
    <dbReference type="NCBI Taxonomy" id="93625"/>
    <lineage>
        <taxon>Eukaryota</taxon>
        <taxon>Fungi</taxon>
        <taxon>Dikarya</taxon>
        <taxon>Basidiomycota</taxon>
        <taxon>Agaricomycotina</taxon>
        <taxon>Agaricomycetes</taxon>
        <taxon>Agaricomycetidae</taxon>
        <taxon>Agaricales</taxon>
        <taxon>Agaricineae</taxon>
        <taxon>Strophariaceae</taxon>
        <taxon>Psilocybe</taxon>
    </lineage>
</organism>
<gene>
    <name evidence="2" type="ORF">CVT25_015388</name>
</gene>
<accession>A0A409WHE4</accession>
<protein>
    <submittedName>
        <fullName evidence="2">Uncharacterized protein</fullName>
    </submittedName>
</protein>
<evidence type="ECO:0000256" key="1">
    <source>
        <dbReference type="SAM" id="MobiDB-lite"/>
    </source>
</evidence>
<sequence length="67" mass="7459">MPILHYTWVSIDKYPAGSTMFTPEEAANDRHRVRAQVSIMSIRSPDRPGDKNERGGKGTPPTSTNCE</sequence>
<dbReference type="AlphaFoldDB" id="A0A409WHE4"/>